<gene>
    <name evidence="1" type="ORF">DPEC_G00283120</name>
</gene>
<proteinExistence type="predicted"/>
<accession>A0ACC2FJ14</accession>
<evidence type="ECO:0000313" key="2">
    <source>
        <dbReference type="Proteomes" id="UP001157502"/>
    </source>
</evidence>
<protein>
    <submittedName>
        <fullName evidence="1">Uncharacterized protein</fullName>
    </submittedName>
</protein>
<comment type="caution">
    <text evidence="1">The sequence shown here is derived from an EMBL/GenBank/DDBJ whole genome shotgun (WGS) entry which is preliminary data.</text>
</comment>
<dbReference type="EMBL" id="CM055753">
    <property type="protein sequence ID" value="KAJ7991371.1"/>
    <property type="molecule type" value="Genomic_DNA"/>
</dbReference>
<organism evidence="1 2">
    <name type="scientific">Dallia pectoralis</name>
    <name type="common">Alaska blackfish</name>
    <dbReference type="NCBI Taxonomy" id="75939"/>
    <lineage>
        <taxon>Eukaryota</taxon>
        <taxon>Metazoa</taxon>
        <taxon>Chordata</taxon>
        <taxon>Craniata</taxon>
        <taxon>Vertebrata</taxon>
        <taxon>Euteleostomi</taxon>
        <taxon>Actinopterygii</taxon>
        <taxon>Neopterygii</taxon>
        <taxon>Teleostei</taxon>
        <taxon>Protacanthopterygii</taxon>
        <taxon>Esociformes</taxon>
        <taxon>Umbridae</taxon>
        <taxon>Dallia</taxon>
    </lineage>
</organism>
<reference evidence="1" key="1">
    <citation type="submission" date="2021-05" db="EMBL/GenBank/DDBJ databases">
        <authorList>
            <person name="Pan Q."/>
            <person name="Jouanno E."/>
            <person name="Zahm M."/>
            <person name="Klopp C."/>
            <person name="Cabau C."/>
            <person name="Louis A."/>
            <person name="Berthelot C."/>
            <person name="Parey E."/>
            <person name="Roest Crollius H."/>
            <person name="Montfort J."/>
            <person name="Robinson-Rechavi M."/>
            <person name="Bouchez O."/>
            <person name="Lampietro C."/>
            <person name="Lopez Roques C."/>
            <person name="Donnadieu C."/>
            <person name="Postlethwait J."/>
            <person name="Bobe J."/>
            <person name="Dillon D."/>
            <person name="Chandos A."/>
            <person name="von Hippel F."/>
            <person name="Guiguen Y."/>
        </authorList>
    </citation>
    <scope>NUCLEOTIDE SEQUENCE</scope>
    <source>
        <strain evidence="1">YG-Jan2019</strain>
    </source>
</reference>
<keyword evidence="2" id="KW-1185">Reference proteome</keyword>
<sequence length="334" mass="38577">MSLLKRRKIRAFIALFCAVTFTTFLFSYTLRDPSLYFFKYASRLSDSFFSKGQCGCGRCITEVDDDPWFTERFNLSVYPLMTRRTSLLTDDTYRWWQWLQVERQPANYSEVVEKLFQVIPDSDLYMDAGPERCRSCAVVGNSGNLKGSRYGSQIDSSDVIIRINQAPTSGYEKDVGSRTTHHVMYPESAVDLDNTTSLLLIPFKTLDLQWIISALTTGSIKHTYIPVRSRIKANKDRVLIYSPTFFKYVYDTWLESHGRYPSTGFLSLMFALHICDTVSVYGFGADQYGNWHHYWEVNHLGGAFRHTGVHDGDYEYNVTLLLADKHKIKMFKGR</sequence>
<evidence type="ECO:0000313" key="1">
    <source>
        <dbReference type="EMBL" id="KAJ7991371.1"/>
    </source>
</evidence>
<dbReference type="Proteomes" id="UP001157502">
    <property type="component" value="Chromosome 26"/>
</dbReference>
<name>A0ACC2FJ14_DALPE</name>